<dbReference type="GO" id="GO:0006351">
    <property type="term" value="P:DNA-templated transcription"/>
    <property type="evidence" value="ECO:0007669"/>
    <property type="project" value="TreeGrafter"/>
</dbReference>
<evidence type="ECO:0000256" key="1">
    <source>
        <dbReference type="ARBA" id="ARBA00003502"/>
    </source>
</evidence>
<dbReference type="Pfam" id="PF03466">
    <property type="entry name" value="LysR_substrate"/>
    <property type="match status" value="1"/>
</dbReference>
<keyword evidence="5" id="KW-0804">Transcription</keyword>
<dbReference type="InterPro" id="IPR005119">
    <property type="entry name" value="LysR_subst-bd"/>
</dbReference>
<dbReference type="RefSeq" id="WP_092212148.1">
    <property type="nucleotide sequence ID" value="NZ_CP030050.1"/>
</dbReference>
<dbReference type="EMBL" id="CP030050">
    <property type="protein sequence ID" value="QOZ72812.1"/>
    <property type="molecule type" value="Genomic_DNA"/>
</dbReference>
<proteinExistence type="inferred from homology"/>
<sequence length="294" mass="32251">MDTLVSMRVFCLVAELKSFATAAQRLRISPAMASKHVMQLEQRLGTRLLNRTSRRVSLSESGALYFEQARQMLDSLDEVEAAVSNATVIPHGTLRLTAPVWMANAIFASVLADYQARYPEVRLDVDLSGRLVNLVEEGFDLALRATGAPDEALIARPITNVPFYMVAAPAFLKRAGRPATFADLSGAPVLHYALYPGESFSFAGEHGPETIKFNPVLRSGNETLLHMAALGGMGLAFLPKWLVAEDIAAGRLEHVMPGHIIFVGKLFAVYPSRKYLSAKVRTFIDFVAADKRMK</sequence>
<organism evidence="7 8">
    <name type="scientific">Bradyrhizobium arachidis</name>
    <dbReference type="NCBI Taxonomy" id="858423"/>
    <lineage>
        <taxon>Bacteria</taxon>
        <taxon>Pseudomonadati</taxon>
        <taxon>Pseudomonadota</taxon>
        <taxon>Alphaproteobacteria</taxon>
        <taxon>Hyphomicrobiales</taxon>
        <taxon>Nitrobacteraceae</taxon>
        <taxon>Bradyrhizobium</taxon>
    </lineage>
</organism>
<comment type="similarity">
    <text evidence="2">Belongs to the LysR transcriptional regulatory family.</text>
</comment>
<dbReference type="PANTHER" id="PTHR30537">
    <property type="entry name" value="HTH-TYPE TRANSCRIPTIONAL REGULATOR"/>
    <property type="match status" value="1"/>
</dbReference>
<dbReference type="FunFam" id="1.10.10.10:FF:000001">
    <property type="entry name" value="LysR family transcriptional regulator"/>
    <property type="match status" value="1"/>
</dbReference>
<protein>
    <submittedName>
        <fullName evidence="7">LysR family transcriptional regulator</fullName>
    </submittedName>
</protein>
<dbReference type="GO" id="GO:0043565">
    <property type="term" value="F:sequence-specific DNA binding"/>
    <property type="evidence" value="ECO:0007669"/>
    <property type="project" value="TreeGrafter"/>
</dbReference>
<dbReference type="SUPFAM" id="SSF53850">
    <property type="entry name" value="Periplasmic binding protein-like II"/>
    <property type="match status" value="1"/>
</dbReference>
<dbReference type="KEGG" id="barh:WN72_45990"/>
<dbReference type="InterPro" id="IPR036388">
    <property type="entry name" value="WH-like_DNA-bd_sf"/>
</dbReference>
<evidence type="ECO:0000259" key="6">
    <source>
        <dbReference type="PROSITE" id="PS50931"/>
    </source>
</evidence>
<evidence type="ECO:0000256" key="4">
    <source>
        <dbReference type="ARBA" id="ARBA00023125"/>
    </source>
</evidence>
<name>A0AAE7NX25_9BRAD</name>
<dbReference type="InterPro" id="IPR000847">
    <property type="entry name" value="LysR_HTH_N"/>
</dbReference>
<dbReference type="Proteomes" id="UP000594015">
    <property type="component" value="Chromosome"/>
</dbReference>
<gene>
    <name evidence="7" type="ORF">WN72_45990</name>
</gene>
<keyword evidence="3" id="KW-0805">Transcription regulation</keyword>
<accession>A0AAE7NX25</accession>
<dbReference type="CDD" id="cd08422">
    <property type="entry name" value="PBP2_CrgA_like"/>
    <property type="match status" value="1"/>
</dbReference>
<evidence type="ECO:0000256" key="2">
    <source>
        <dbReference type="ARBA" id="ARBA00009437"/>
    </source>
</evidence>
<dbReference type="GO" id="GO:0003700">
    <property type="term" value="F:DNA-binding transcription factor activity"/>
    <property type="evidence" value="ECO:0007669"/>
    <property type="project" value="InterPro"/>
</dbReference>
<dbReference type="SUPFAM" id="SSF46785">
    <property type="entry name" value="Winged helix' DNA-binding domain"/>
    <property type="match status" value="1"/>
</dbReference>
<dbReference type="Gene3D" id="1.10.10.10">
    <property type="entry name" value="Winged helix-like DNA-binding domain superfamily/Winged helix DNA-binding domain"/>
    <property type="match status" value="1"/>
</dbReference>
<comment type="function">
    <text evidence="1">NodD regulates the expression of the nodABCFE genes which encode other nodulation proteins. NodD is also a negative regulator of its own expression. Binds flavonoids as inducers.</text>
</comment>
<evidence type="ECO:0000256" key="3">
    <source>
        <dbReference type="ARBA" id="ARBA00023015"/>
    </source>
</evidence>
<dbReference type="InterPro" id="IPR058163">
    <property type="entry name" value="LysR-type_TF_proteobact-type"/>
</dbReference>
<dbReference type="PROSITE" id="PS50931">
    <property type="entry name" value="HTH_LYSR"/>
    <property type="match status" value="1"/>
</dbReference>
<dbReference type="Gene3D" id="3.40.190.290">
    <property type="match status" value="1"/>
</dbReference>
<dbReference type="InterPro" id="IPR036390">
    <property type="entry name" value="WH_DNA-bd_sf"/>
</dbReference>
<keyword evidence="4" id="KW-0238">DNA-binding</keyword>
<dbReference type="AlphaFoldDB" id="A0AAE7NX25"/>
<dbReference type="Pfam" id="PF00126">
    <property type="entry name" value="HTH_1"/>
    <property type="match status" value="1"/>
</dbReference>
<evidence type="ECO:0000256" key="5">
    <source>
        <dbReference type="ARBA" id="ARBA00023163"/>
    </source>
</evidence>
<feature type="domain" description="HTH lysR-type" evidence="6">
    <location>
        <begin position="1"/>
        <end position="59"/>
    </location>
</feature>
<dbReference type="PANTHER" id="PTHR30537:SF35">
    <property type="entry name" value="TRANSCRIPTIONAL REGULATORY PROTEIN"/>
    <property type="match status" value="1"/>
</dbReference>
<evidence type="ECO:0000313" key="8">
    <source>
        <dbReference type="Proteomes" id="UP000594015"/>
    </source>
</evidence>
<reference evidence="7 8" key="1">
    <citation type="submission" date="2018-06" db="EMBL/GenBank/DDBJ databases">
        <title>Comparative genomics of Bradyrhizobium nodulating Arachidis hypogaea.</title>
        <authorList>
            <person name="Li Y."/>
        </authorList>
    </citation>
    <scope>NUCLEOTIDE SEQUENCE [LARGE SCALE GENOMIC DNA]</scope>
    <source>
        <strain evidence="7 8">CCBAU 051107</strain>
    </source>
</reference>
<evidence type="ECO:0000313" key="7">
    <source>
        <dbReference type="EMBL" id="QOZ72812.1"/>
    </source>
</evidence>